<dbReference type="OrthoDB" id="9774870at2"/>
<dbReference type="InterPro" id="IPR050366">
    <property type="entry name" value="BP-dependent_transpt_permease"/>
</dbReference>
<evidence type="ECO:0000256" key="2">
    <source>
        <dbReference type="ARBA" id="ARBA00022448"/>
    </source>
</evidence>
<dbReference type="PROSITE" id="PS50928">
    <property type="entry name" value="ABC_TM1"/>
    <property type="match status" value="1"/>
</dbReference>
<name>A0A0D6MN85_9PROT</name>
<dbReference type="Proteomes" id="UP000032679">
    <property type="component" value="Unassembled WGS sequence"/>
</dbReference>
<dbReference type="CDD" id="cd06261">
    <property type="entry name" value="TM_PBP2"/>
    <property type="match status" value="1"/>
</dbReference>
<dbReference type="GO" id="GO:0055085">
    <property type="term" value="P:transmembrane transport"/>
    <property type="evidence" value="ECO:0007669"/>
    <property type="project" value="InterPro"/>
</dbReference>
<evidence type="ECO:0000256" key="6">
    <source>
        <dbReference type="ARBA" id="ARBA00023136"/>
    </source>
</evidence>
<feature type="transmembrane region" description="Helical" evidence="7">
    <location>
        <begin position="242"/>
        <end position="263"/>
    </location>
</feature>
<feature type="transmembrane region" description="Helical" evidence="7">
    <location>
        <begin position="113"/>
        <end position="134"/>
    </location>
</feature>
<reference evidence="9 10" key="1">
    <citation type="submission" date="2012-10" db="EMBL/GenBank/DDBJ databases">
        <title>Genome sequencing of Tanticharoenia sakaeratensis NBRC 103193.</title>
        <authorList>
            <person name="Azuma Y."/>
            <person name="Hadano H."/>
            <person name="Hirakawa H."/>
            <person name="Matsushita K."/>
        </authorList>
    </citation>
    <scope>NUCLEOTIDE SEQUENCE [LARGE SCALE GENOMIC DNA]</scope>
    <source>
        <strain evidence="9 10">NBRC 103193</strain>
    </source>
</reference>
<evidence type="ECO:0000313" key="10">
    <source>
        <dbReference type="Proteomes" id="UP000032679"/>
    </source>
</evidence>
<evidence type="ECO:0000256" key="5">
    <source>
        <dbReference type="ARBA" id="ARBA00022989"/>
    </source>
</evidence>
<evidence type="ECO:0000259" key="8">
    <source>
        <dbReference type="PROSITE" id="PS50928"/>
    </source>
</evidence>
<evidence type="ECO:0000313" key="9">
    <source>
        <dbReference type="EMBL" id="GAN54733.1"/>
    </source>
</evidence>
<accession>A0A0D6MN85</accession>
<dbReference type="EMBL" id="BALE01000029">
    <property type="protein sequence ID" value="GAN54733.1"/>
    <property type="molecule type" value="Genomic_DNA"/>
</dbReference>
<dbReference type="PANTHER" id="PTHR43386:SF25">
    <property type="entry name" value="PEPTIDE ABC TRANSPORTER PERMEASE PROTEIN"/>
    <property type="match status" value="1"/>
</dbReference>
<gene>
    <name evidence="9" type="ORF">Tasa_029_006</name>
</gene>
<dbReference type="Gene3D" id="1.10.3720.10">
    <property type="entry name" value="MetI-like"/>
    <property type="match status" value="1"/>
</dbReference>
<keyword evidence="10" id="KW-1185">Reference proteome</keyword>
<protein>
    <submittedName>
        <fullName evidence="9">Binding-protein-dependent transport systems inner membrane component</fullName>
    </submittedName>
</protein>
<feature type="transmembrane region" description="Helical" evidence="7">
    <location>
        <begin position="79"/>
        <end position="101"/>
    </location>
</feature>
<evidence type="ECO:0000256" key="7">
    <source>
        <dbReference type="RuleBase" id="RU363032"/>
    </source>
</evidence>
<keyword evidence="6 7" id="KW-0472">Membrane</keyword>
<dbReference type="Pfam" id="PF00528">
    <property type="entry name" value="BPD_transp_1"/>
    <property type="match status" value="1"/>
</dbReference>
<comment type="caution">
    <text evidence="9">The sequence shown here is derived from an EMBL/GenBank/DDBJ whole genome shotgun (WGS) entry which is preliminary data.</text>
</comment>
<evidence type="ECO:0000256" key="1">
    <source>
        <dbReference type="ARBA" id="ARBA00004651"/>
    </source>
</evidence>
<dbReference type="SUPFAM" id="SSF161098">
    <property type="entry name" value="MetI-like"/>
    <property type="match status" value="1"/>
</dbReference>
<comment type="subcellular location">
    <subcellularLocation>
        <location evidence="1 7">Cell membrane</location>
        <topology evidence="1 7">Multi-pass membrane protein</topology>
    </subcellularLocation>
</comment>
<organism evidence="9 10">
    <name type="scientific">Tanticharoenia sakaeratensis NBRC 103193</name>
    <dbReference type="NCBI Taxonomy" id="1231623"/>
    <lineage>
        <taxon>Bacteria</taxon>
        <taxon>Pseudomonadati</taxon>
        <taxon>Pseudomonadota</taxon>
        <taxon>Alphaproteobacteria</taxon>
        <taxon>Acetobacterales</taxon>
        <taxon>Acetobacteraceae</taxon>
        <taxon>Tanticharoenia</taxon>
    </lineage>
</organism>
<feature type="domain" description="ABC transmembrane type-1" evidence="8">
    <location>
        <begin position="75"/>
        <end position="264"/>
    </location>
</feature>
<dbReference type="GO" id="GO:0005886">
    <property type="term" value="C:plasma membrane"/>
    <property type="evidence" value="ECO:0007669"/>
    <property type="project" value="UniProtKB-SubCell"/>
</dbReference>
<dbReference type="STRING" id="1231623.Tasa_029_006"/>
<sequence length="276" mass="29082">MTRLKRAIALRETGPALAAFYLAILLVAVIAPQVLTQTDPMAIAPRAAFAPPSLHHLFGTDESGRDILTRLIYGARQSLLLGVSAIALALLIATTLALIGGLGGRMAERGIRWLIDVMFAFPVLVLALLCSATLGSGIVPLVIAVGIGSAAGYTRLVFGQVLAVRDAPYVEAARALGHSPFKIIRRHILPNAVRPLVVLATMGVGQMVVWSASLSFLGLGAPPPAAEWGTMLSMGRDYIAEAWWMTLFPGLAIVLTMLATTVVGRAIQLRMDAGAS</sequence>
<proteinExistence type="inferred from homology"/>
<keyword evidence="3" id="KW-1003">Cell membrane</keyword>
<feature type="transmembrane region" description="Helical" evidence="7">
    <location>
        <begin position="140"/>
        <end position="158"/>
    </location>
</feature>
<evidence type="ECO:0000256" key="4">
    <source>
        <dbReference type="ARBA" id="ARBA00022692"/>
    </source>
</evidence>
<evidence type="ECO:0000256" key="3">
    <source>
        <dbReference type="ARBA" id="ARBA00022475"/>
    </source>
</evidence>
<comment type="similarity">
    <text evidence="7">Belongs to the binding-protein-dependent transport system permease family.</text>
</comment>
<keyword evidence="4 7" id="KW-0812">Transmembrane</keyword>
<dbReference type="PANTHER" id="PTHR43386">
    <property type="entry name" value="OLIGOPEPTIDE TRANSPORT SYSTEM PERMEASE PROTEIN APPC"/>
    <property type="match status" value="1"/>
</dbReference>
<dbReference type="RefSeq" id="WP_048849312.1">
    <property type="nucleotide sequence ID" value="NZ_BALE01000029.1"/>
</dbReference>
<dbReference type="AlphaFoldDB" id="A0A0D6MN85"/>
<feature type="transmembrane region" description="Helical" evidence="7">
    <location>
        <begin position="196"/>
        <end position="222"/>
    </location>
</feature>
<keyword evidence="5 7" id="KW-1133">Transmembrane helix</keyword>
<dbReference type="InterPro" id="IPR000515">
    <property type="entry name" value="MetI-like"/>
</dbReference>
<keyword evidence="2 7" id="KW-0813">Transport</keyword>
<dbReference type="InterPro" id="IPR035906">
    <property type="entry name" value="MetI-like_sf"/>
</dbReference>